<dbReference type="AlphaFoldDB" id="A0A6V7SZP2"/>
<keyword evidence="1" id="KW-0472">Membrane</keyword>
<dbReference type="VEuPathDB" id="PlasmoDB:PVLDE_0803600"/>
<dbReference type="Pfam" id="PF09592">
    <property type="entry name" value="DUF2031"/>
    <property type="match status" value="1"/>
</dbReference>
<keyword evidence="1" id="KW-0812">Transmembrane</keyword>
<dbReference type="VEuPathDB" id="PlasmoDB:PVBDA_0904730"/>
<dbReference type="VEuPathDB" id="PlasmoDB:PVVCY_0500100"/>
<feature type="transmembrane region" description="Helical" evidence="1">
    <location>
        <begin position="212"/>
        <end position="242"/>
    </location>
</feature>
<protein>
    <recommendedName>
        <fullName evidence="4">Fam-b protein</fullName>
    </recommendedName>
</protein>
<organism evidence="2 3">
    <name type="scientific">Plasmodium vinckei</name>
    <dbReference type="NCBI Taxonomy" id="5860"/>
    <lineage>
        <taxon>Eukaryota</taxon>
        <taxon>Sar</taxon>
        <taxon>Alveolata</taxon>
        <taxon>Apicomplexa</taxon>
        <taxon>Aconoidasida</taxon>
        <taxon>Haemosporida</taxon>
        <taxon>Plasmodiidae</taxon>
        <taxon>Plasmodium</taxon>
        <taxon>Plasmodium (Vinckeia)</taxon>
    </lineage>
</organism>
<dbReference type="NCBIfam" id="TIGR01597">
    <property type="entry name" value="PYST-B"/>
    <property type="match status" value="1"/>
</dbReference>
<evidence type="ECO:0008006" key="4">
    <source>
        <dbReference type="Google" id="ProtNLM"/>
    </source>
</evidence>
<dbReference type="InterPro" id="IPR006484">
    <property type="entry name" value="PYST_B"/>
</dbReference>
<proteinExistence type="predicted"/>
<feature type="transmembrane region" description="Helical" evidence="1">
    <location>
        <begin position="6"/>
        <end position="23"/>
    </location>
</feature>
<dbReference type="Proteomes" id="UP000515697">
    <property type="component" value="Chromosome PVSEL_09"/>
</dbReference>
<name>A0A6V7SZP2_PLAVN</name>
<evidence type="ECO:0000313" key="2">
    <source>
        <dbReference type="EMBL" id="CAD2105303.1"/>
    </source>
</evidence>
<evidence type="ECO:0000313" key="3">
    <source>
        <dbReference type="Proteomes" id="UP000515697"/>
    </source>
</evidence>
<accession>A0A6V7SZP2</accession>
<keyword evidence="1" id="KW-1133">Transmembrane helix</keyword>
<evidence type="ECO:0000256" key="1">
    <source>
        <dbReference type="SAM" id="Phobius"/>
    </source>
</evidence>
<dbReference type="EMBL" id="LR865430">
    <property type="protein sequence ID" value="CAD2105303.1"/>
    <property type="molecule type" value="Genomic_DNA"/>
</dbReference>
<dbReference type="VEuPathDB" id="PlasmoDB:PVSEL_0904780"/>
<sequence>MKGNILNFVFFSIIICFFGYGRNELYFINERSICLERNIINFRNNRILADVENQFDLNNFYQSTWSLVNQLNDCNDDDEEITNFRNAIDSHIKNHKENNTLPNLNNLDGKTKKLIHKIQKELNEAKKELDNKSNCELEIQLMHDKRIIKKHENISVLEQKNFKQLENYENIFEIDEDKFDDKYNKIKSSNCYNKLKKNPEYKKSKKNLIIKVMLLVTTFFVIIASGAMKFLLLLIPCAPFIFSNWRKVNKYHSEYKKY</sequence>
<dbReference type="VEuPathDB" id="PlasmoDB:PVPCR_0904800"/>
<reference evidence="2 3" key="1">
    <citation type="submission" date="2020-08" db="EMBL/GenBank/DDBJ databases">
        <authorList>
            <person name="Ramaprasad A."/>
        </authorList>
    </citation>
    <scope>NUCLEOTIDE SEQUENCE [LARGE SCALE GENOMIC DNA]</scope>
</reference>
<gene>
    <name evidence="2" type="ORF">PVSEL_0904780</name>
</gene>